<evidence type="ECO:0000313" key="3">
    <source>
        <dbReference type="Proteomes" id="UP000002208"/>
    </source>
</evidence>
<name>C1CVA8_DEIDV</name>
<evidence type="ECO:0000313" key="2">
    <source>
        <dbReference type="EMBL" id="ACO46125.2"/>
    </source>
</evidence>
<feature type="chain" id="PRO_5002905746" description="Outer membrane protein beta-barrel domain-containing protein" evidence="1">
    <location>
        <begin position="19"/>
        <end position="144"/>
    </location>
</feature>
<protein>
    <recommendedName>
        <fullName evidence="4">Outer membrane protein beta-barrel domain-containing protein</fullName>
    </recommendedName>
</protein>
<accession>C1CVA8</accession>
<dbReference type="PaxDb" id="546414-Deide_12121"/>
<dbReference type="RefSeq" id="WP_162485411.1">
    <property type="nucleotide sequence ID" value="NC_012526.1"/>
</dbReference>
<feature type="signal peptide" evidence="1">
    <location>
        <begin position="1"/>
        <end position="18"/>
    </location>
</feature>
<evidence type="ECO:0000256" key="1">
    <source>
        <dbReference type="SAM" id="SignalP"/>
    </source>
</evidence>
<sequence length="144" mass="14364">MKRIVLVLLALGSGGAQAAVAWAGVNASTSGYGVHAGVAVVPVPFVGTLGVEASAERAWSTAGPSRLAAGLTVRDLNLPLTRVDAFGTLGGEYRTSTASQPAALAAFAEAGLRGRLAGPAGWRAFARANTSGAFGAGLGLELRF</sequence>
<dbReference type="KEGG" id="ddr:Deide_12121"/>
<organism evidence="2 3">
    <name type="scientific">Deinococcus deserti (strain DSM 17065 / CIP 109153 / LMG 22923 / VCD115)</name>
    <dbReference type="NCBI Taxonomy" id="546414"/>
    <lineage>
        <taxon>Bacteria</taxon>
        <taxon>Thermotogati</taxon>
        <taxon>Deinococcota</taxon>
        <taxon>Deinococci</taxon>
        <taxon>Deinococcales</taxon>
        <taxon>Deinococcaceae</taxon>
        <taxon>Deinococcus</taxon>
    </lineage>
</organism>
<dbReference type="EMBL" id="CP001114">
    <property type="protein sequence ID" value="ACO46125.2"/>
    <property type="molecule type" value="Genomic_DNA"/>
</dbReference>
<dbReference type="HOGENOM" id="CLU_1851874_0_0_0"/>
<dbReference type="AlphaFoldDB" id="C1CVA8"/>
<keyword evidence="3" id="KW-1185">Reference proteome</keyword>
<dbReference type="Proteomes" id="UP000002208">
    <property type="component" value="Chromosome"/>
</dbReference>
<dbReference type="STRING" id="546414.Deide_12121"/>
<evidence type="ECO:0008006" key="4">
    <source>
        <dbReference type="Google" id="ProtNLM"/>
    </source>
</evidence>
<gene>
    <name evidence="2" type="ordered locus">Deide_12121</name>
</gene>
<keyword evidence="1" id="KW-0732">Signal</keyword>
<reference evidence="2 3" key="1">
    <citation type="journal article" date="2009" name="PLoS Genet.">
        <title>Alliance of proteomics and genomics to unravel the specificities of Sahara bacterium Deinococcus deserti.</title>
        <authorList>
            <person name="de Groot A."/>
            <person name="Dulermo R."/>
            <person name="Ortet P."/>
            <person name="Blanchard L."/>
            <person name="Guerin P."/>
            <person name="Fernandez B."/>
            <person name="Vacherie B."/>
            <person name="Dossat C."/>
            <person name="Jolivet E."/>
            <person name="Siguier P."/>
            <person name="Chandler M."/>
            <person name="Barakat M."/>
            <person name="Dedieu A."/>
            <person name="Barbe V."/>
            <person name="Heulin T."/>
            <person name="Sommer S."/>
            <person name="Achouak W."/>
            <person name="Armengaud J."/>
        </authorList>
    </citation>
    <scope>NUCLEOTIDE SEQUENCE [LARGE SCALE GENOMIC DNA]</scope>
    <source>
        <strain evidence="3">DSM 17065 / CIP 109153 / LMG 22923 / VCD115</strain>
    </source>
</reference>
<proteinExistence type="predicted"/>